<proteinExistence type="predicted"/>
<reference evidence="1" key="1">
    <citation type="journal article" date="2021" name="Microorganisms">
        <title>Acidisoma silvae sp. nov. and Acidisomacellulosilytica sp. nov., Two Acidophilic Bacteria Isolated from Decaying Wood, Hydrolyzing Cellulose and Producing Poly-3-hydroxybutyrate.</title>
        <authorList>
            <person name="Mieszkin S."/>
            <person name="Pouder E."/>
            <person name="Uroz S."/>
            <person name="Simon-Colin C."/>
            <person name="Alain K."/>
        </authorList>
    </citation>
    <scope>NUCLEOTIDE SEQUENCE</scope>
    <source>
        <strain evidence="1">HW T2.11</strain>
    </source>
</reference>
<organism evidence="1 2">
    <name type="scientific">Acidisoma silvae</name>
    <dbReference type="NCBI Taxonomy" id="2802396"/>
    <lineage>
        <taxon>Bacteria</taxon>
        <taxon>Pseudomonadati</taxon>
        <taxon>Pseudomonadota</taxon>
        <taxon>Alphaproteobacteria</taxon>
        <taxon>Acetobacterales</taxon>
        <taxon>Acidocellaceae</taxon>
        <taxon>Acidisoma</taxon>
    </lineage>
</organism>
<keyword evidence="2" id="KW-1185">Reference proteome</keyword>
<accession>A0A963YXA8</accession>
<sequence length="71" mass="7833">MTRAAQAYLGETGPALEIIVSATTKYGLADHTVLRVNAVATFALRWLSPKLAKFHEQHLSVKLRLETSNEP</sequence>
<comment type="caution">
    <text evidence="1">The sequence shown here is derived from an EMBL/GenBank/DDBJ whole genome shotgun (WGS) entry which is preliminary data.</text>
</comment>
<evidence type="ECO:0000313" key="2">
    <source>
        <dbReference type="Proteomes" id="UP000708298"/>
    </source>
</evidence>
<dbReference type="Proteomes" id="UP000708298">
    <property type="component" value="Unassembled WGS sequence"/>
</dbReference>
<gene>
    <name evidence="1" type="ORF">ASILVAE211_22885</name>
</gene>
<dbReference type="EMBL" id="JAESVB010000022">
    <property type="protein sequence ID" value="MCB8878052.1"/>
    <property type="molecule type" value="Genomic_DNA"/>
</dbReference>
<protein>
    <submittedName>
        <fullName evidence="1">Uncharacterized protein</fullName>
    </submittedName>
</protein>
<dbReference type="AlphaFoldDB" id="A0A963YXA8"/>
<dbReference type="RefSeq" id="WP_227323695.1">
    <property type="nucleotide sequence ID" value="NZ_JAESVB010000022.1"/>
</dbReference>
<name>A0A963YXA8_9PROT</name>
<dbReference type="Gene3D" id="3.40.190.10">
    <property type="entry name" value="Periplasmic binding protein-like II"/>
    <property type="match status" value="1"/>
</dbReference>
<reference evidence="1" key="2">
    <citation type="submission" date="2021-01" db="EMBL/GenBank/DDBJ databases">
        <authorList>
            <person name="Mieszkin S."/>
            <person name="Pouder E."/>
            <person name="Alain K."/>
        </authorList>
    </citation>
    <scope>NUCLEOTIDE SEQUENCE</scope>
    <source>
        <strain evidence="1">HW T2.11</strain>
    </source>
</reference>
<dbReference type="SUPFAM" id="SSF53850">
    <property type="entry name" value="Periplasmic binding protein-like II"/>
    <property type="match status" value="1"/>
</dbReference>
<evidence type="ECO:0000313" key="1">
    <source>
        <dbReference type="EMBL" id="MCB8878052.1"/>
    </source>
</evidence>